<protein>
    <recommendedName>
        <fullName evidence="6">Lysozyme</fullName>
    </recommendedName>
</protein>
<dbReference type="PANTHER" id="PTHR37406:SF1">
    <property type="entry name" value="T4-TYPE LYSOZYME 1-RELATED"/>
    <property type="match status" value="1"/>
</dbReference>
<keyword evidence="3" id="KW-0732">Signal</keyword>
<dbReference type="PANTHER" id="PTHR37406">
    <property type="entry name" value="T4-TYPE LYSOZYME 1-RELATED"/>
    <property type="match status" value="1"/>
</dbReference>
<gene>
    <name evidence="4" type="ORF">ACJMK2_013048</name>
</gene>
<dbReference type="Gene3D" id="1.10.530.40">
    <property type="match status" value="1"/>
</dbReference>
<feature type="signal peptide" evidence="3">
    <location>
        <begin position="1"/>
        <end position="24"/>
    </location>
</feature>
<dbReference type="InterPro" id="IPR002196">
    <property type="entry name" value="Glyco_hydro_24"/>
</dbReference>
<keyword evidence="1" id="KW-0929">Antimicrobial</keyword>
<sequence>MKLQSILQGVVLVSVLLLTISVNAKNATRRRKFRCEKYLGAVNKAVDTKLKEFEEMFSKFLEPMSDNYKKESAKLPDISVKLGEIIANMRISQEEIRREKYNLQLVLEHMYSQKPSANSLNSNFKALDGILTYLSLLVDQLVKMTDVGESGLISGDTSAMKHATAATKTTIKTTGTTATTVESTTTLTSIQAEKPQYPRDPDFLDQLRQELINDEGYKHAIYNDTTRNATFGIGHKITIQDPEFSKPFGTKVSKERIEEAYRADVKAAIKSCCILFKDFQNLPNEVQLIILNMRFNLGHTGLASFKKFRKAINNRNWVKAAREMEQSIWYKQVPKRAKRLTKRMRKVRKKC</sequence>
<evidence type="ECO:0000256" key="3">
    <source>
        <dbReference type="SAM" id="SignalP"/>
    </source>
</evidence>
<organism evidence="4 5">
    <name type="scientific">Sinanodonta woodiana</name>
    <name type="common">Chinese pond mussel</name>
    <name type="synonym">Anodonta woodiana</name>
    <dbReference type="NCBI Taxonomy" id="1069815"/>
    <lineage>
        <taxon>Eukaryota</taxon>
        <taxon>Metazoa</taxon>
        <taxon>Spiralia</taxon>
        <taxon>Lophotrochozoa</taxon>
        <taxon>Mollusca</taxon>
        <taxon>Bivalvia</taxon>
        <taxon>Autobranchia</taxon>
        <taxon>Heteroconchia</taxon>
        <taxon>Palaeoheterodonta</taxon>
        <taxon>Unionida</taxon>
        <taxon>Unionoidea</taxon>
        <taxon>Unionidae</taxon>
        <taxon>Unioninae</taxon>
        <taxon>Sinanodonta</taxon>
    </lineage>
</organism>
<evidence type="ECO:0000313" key="4">
    <source>
        <dbReference type="EMBL" id="KAL3858458.1"/>
    </source>
</evidence>
<reference evidence="4 5" key="1">
    <citation type="submission" date="2024-11" db="EMBL/GenBank/DDBJ databases">
        <title>Chromosome-level genome assembly of the freshwater bivalve Anodonta woodiana.</title>
        <authorList>
            <person name="Chen X."/>
        </authorList>
    </citation>
    <scope>NUCLEOTIDE SEQUENCE [LARGE SCALE GENOMIC DNA]</scope>
    <source>
        <strain evidence="4">MN2024</strain>
        <tissue evidence="4">Gills</tissue>
    </source>
</reference>
<dbReference type="InterPro" id="IPR052619">
    <property type="entry name" value="Phage_lysozyme-like"/>
</dbReference>
<dbReference type="EMBL" id="JBJQND010000013">
    <property type="protein sequence ID" value="KAL3858458.1"/>
    <property type="molecule type" value="Genomic_DNA"/>
</dbReference>
<dbReference type="GO" id="GO:0031640">
    <property type="term" value="P:killing of cells of another organism"/>
    <property type="evidence" value="ECO:0007669"/>
    <property type="project" value="UniProtKB-KW"/>
</dbReference>
<dbReference type="InterPro" id="IPR023346">
    <property type="entry name" value="Lysozyme-like_dom_sf"/>
</dbReference>
<feature type="chain" id="PRO_5044830824" description="Lysozyme" evidence="3">
    <location>
        <begin position="25"/>
        <end position="351"/>
    </location>
</feature>
<dbReference type="GO" id="GO:0003824">
    <property type="term" value="F:catalytic activity"/>
    <property type="evidence" value="ECO:0007669"/>
    <property type="project" value="UniProtKB-KW"/>
</dbReference>
<dbReference type="InterPro" id="IPR023347">
    <property type="entry name" value="Lysozyme_dom_sf"/>
</dbReference>
<accession>A0ABD3VCF0</accession>
<keyword evidence="2" id="KW-0081">Bacteriolytic enzyme</keyword>
<keyword evidence="5" id="KW-1185">Reference proteome</keyword>
<evidence type="ECO:0008006" key="6">
    <source>
        <dbReference type="Google" id="ProtNLM"/>
    </source>
</evidence>
<dbReference type="SUPFAM" id="SSF53955">
    <property type="entry name" value="Lysozyme-like"/>
    <property type="match status" value="1"/>
</dbReference>
<evidence type="ECO:0000256" key="1">
    <source>
        <dbReference type="ARBA" id="ARBA00022529"/>
    </source>
</evidence>
<name>A0ABD3VCF0_SINWO</name>
<comment type="caution">
    <text evidence="4">The sequence shown here is derived from an EMBL/GenBank/DDBJ whole genome shotgun (WGS) entry which is preliminary data.</text>
</comment>
<evidence type="ECO:0000313" key="5">
    <source>
        <dbReference type="Proteomes" id="UP001634394"/>
    </source>
</evidence>
<dbReference type="Pfam" id="PF00959">
    <property type="entry name" value="Phage_lysozyme"/>
    <property type="match status" value="1"/>
</dbReference>
<dbReference type="AlphaFoldDB" id="A0ABD3VCF0"/>
<proteinExistence type="predicted"/>
<dbReference type="GO" id="GO:0042742">
    <property type="term" value="P:defense response to bacterium"/>
    <property type="evidence" value="ECO:0007669"/>
    <property type="project" value="UniProtKB-KW"/>
</dbReference>
<evidence type="ECO:0000256" key="2">
    <source>
        <dbReference type="ARBA" id="ARBA00022638"/>
    </source>
</evidence>
<dbReference type="Proteomes" id="UP001634394">
    <property type="component" value="Unassembled WGS sequence"/>
</dbReference>